<dbReference type="PROSITE" id="PS00107">
    <property type="entry name" value="PROTEIN_KINASE_ATP"/>
    <property type="match status" value="1"/>
</dbReference>
<sequence>MIPEESYGVMEKCCRTPRTVRRQQMEERKPHDRPGLLGEPCTPIQSQPFSSRYTIAPGHELGRGKFAVVRKCIEKETEKEFAAKIMRKRRKGQDCRMEILHEIAVLELAKDNPWVIKLHEVYETATEMILVLEYAAGGEIFNQCIAEREEAFKEKDVQRLMRQILRGISFLHRHNVVHLDLKPQNILLTSDRPLGNIKIVDFGLSRIVNNNEELREIMGTPEYVAPEILSYEPISTATDMWSIGVLAYVMLTGTSPFLGDDKQHTFLNISQLNISFTEDFEGVSEPAVDFMKNLLVREPEGRATAEDCLQHPWLAEGDLPDPYSSAMCTVQDDKQILPEEEEEQKAENSPEASPAQPDTEGQTVTEELILMASYTLGQCRQTELEKQSEAITKRFKFEEPMLQEIPGDFIY</sequence>
<evidence type="ECO:0000256" key="12">
    <source>
        <dbReference type="ARBA" id="ARBA00048679"/>
    </source>
</evidence>
<dbReference type="InterPro" id="IPR000719">
    <property type="entry name" value="Prot_kinase_dom"/>
</dbReference>
<dbReference type="SMART" id="SM00220">
    <property type="entry name" value="S_TKc"/>
    <property type="match status" value="1"/>
</dbReference>
<dbReference type="FunFam" id="3.30.200.20:FF:000175">
    <property type="entry name" value="Serine/threonine-protein kinase 17B"/>
    <property type="match status" value="1"/>
</dbReference>
<dbReference type="PANTHER" id="PTHR24342:SF6">
    <property type="entry name" value="SERINE_THREONINE-PROTEIN KINASE 17A"/>
    <property type="match status" value="1"/>
</dbReference>
<keyword evidence="10" id="KW-0539">Nucleus</keyword>
<dbReference type="AlphaFoldDB" id="A0AAV7BJJ6"/>
<evidence type="ECO:0000256" key="18">
    <source>
        <dbReference type="SAM" id="MobiDB-lite"/>
    </source>
</evidence>
<evidence type="ECO:0000256" key="7">
    <source>
        <dbReference type="ARBA" id="ARBA00022741"/>
    </source>
</evidence>
<keyword evidence="6" id="KW-0053">Apoptosis</keyword>
<evidence type="ECO:0000256" key="8">
    <source>
        <dbReference type="ARBA" id="ARBA00022777"/>
    </source>
</evidence>
<comment type="subcellular location">
    <subcellularLocation>
        <location evidence="1">Nucleus</location>
    </subcellularLocation>
</comment>
<gene>
    <name evidence="20" type="ORF">GDO81_012099</name>
</gene>
<evidence type="ECO:0000256" key="6">
    <source>
        <dbReference type="ARBA" id="ARBA00022703"/>
    </source>
</evidence>
<dbReference type="PANTHER" id="PTHR24342">
    <property type="entry name" value="SERINE/THREONINE-PROTEIN KINASE 17"/>
    <property type="match status" value="1"/>
</dbReference>
<dbReference type="Gene3D" id="3.30.200.20">
    <property type="entry name" value="Phosphorylase Kinase, domain 1"/>
    <property type="match status" value="1"/>
</dbReference>
<evidence type="ECO:0000313" key="20">
    <source>
        <dbReference type="EMBL" id="KAG8572594.1"/>
    </source>
</evidence>
<accession>A0AAV7BJJ6</accession>
<evidence type="ECO:0000256" key="9">
    <source>
        <dbReference type="ARBA" id="ARBA00022840"/>
    </source>
</evidence>
<evidence type="ECO:0000259" key="19">
    <source>
        <dbReference type="PROSITE" id="PS50011"/>
    </source>
</evidence>
<comment type="catalytic activity">
    <reaction evidence="12">
        <text>L-seryl-[protein] + ATP = O-phospho-L-seryl-[protein] + ADP + H(+)</text>
        <dbReference type="Rhea" id="RHEA:17989"/>
        <dbReference type="Rhea" id="RHEA-COMP:9863"/>
        <dbReference type="Rhea" id="RHEA-COMP:11604"/>
        <dbReference type="ChEBI" id="CHEBI:15378"/>
        <dbReference type="ChEBI" id="CHEBI:29999"/>
        <dbReference type="ChEBI" id="CHEBI:30616"/>
        <dbReference type="ChEBI" id="CHEBI:83421"/>
        <dbReference type="ChEBI" id="CHEBI:456216"/>
        <dbReference type="EC" id="2.7.11.1"/>
    </reaction>
</comment>
<comment type="similarity">
    <text evidence="13">Belongs to the protein kinase superfamily. CAMK Ser/Thr protein kinase family. DAP kinase subfamily.</text>
</comment>
<feature type="region of interest" description="Disordered" evidence="18">
    <location>
        <begin position="18"/>
        <end position="47"/>
    </location>
</feature>
<dbReference type="PROSITE" id="PS00108">
    <property type="entry name" value="PROTEIN_KINASE_ST"/>
    <property type="match status" value="1"/>
</dbReference>
<dbReference type="SUPFAM" id="SSF56112">
    <property type="entry name" value="Protein kinase-like (PK-like)"/>
    <property type="match status" value="1"/>
</dbReference>
<dbReference type="PROSITE" id="PS50011">
    <property type="entry name" value="PROTEIN_KINASE_DOM"/>
    <property type="match status" value="1"/>
</dbReference>
<evidence type="ECO:0000256" key="14">
    <source>
        <dbReference type="ARBA" id="ARBA00069222"/>
    </source>
</evidence>
<keyword evidence="4" id="KW-0597">Phosphoprotein</keyword>
<dbReference type="GO" id="GO:0004674">
    <property type="term" value="F:protein serine/threonine kinase activity"/>
    <property type="evidence" value="ECO:0007669"/>
    <property type="project" value="UniProtKB-KW"/>
</dbReference>
<evidence type="ECO:0000313" key="21">
    <source>
        <dbReference type="Proteomes" id="UP000824782"/>
    </source>
</evidence>
<evidence type="ECO:0000256" key="4">
    <source>
        <dbReference type="ARBA" id="ARBA00022553"/>
    </source>
</evidence>
<keyword evidence="3 17" id="KW-0723">Serine/threonine-protein kinase</keyword>
<evidence type="ECO:0000256" key="16">
    <source>
        <dbReference type="PROSITE-ProRule" id="PRU10141"/>
    </source>
</evidence>
<evidence type="ECO:0000256" key="17">
    <source>
        <dbReference type="RuleBase" id="RU000304"/>
    </source>
</evidence>
<evidence type="ECO:0000256" key="10">
    <source>
        <dbReference type="ARBA" id="ARBA00023242"/>
    </source>
</evidence>
<evidence type="ECO:0000256" key="1">
    <source>
        <dbReference type="ARBA" id="ARBA00004123"/>
    </source>
</evidence>
<protein>
    <recommendedName>
        <fullName evidence="14">Serine/threonine-protein kinase 17A</fullName>
        <ecNumber evidence="2">2.7.11.1</ecNumber>
    </recommendedName>
    <alternativeName>
        <fullName evidence="15">DAP kinase-related apoptosis-inducing protein kinase 1</fullName>
    </alternativeName>
</protein>
<dbReference type="GO" id="GO:0035556">
    <property type="term" value="P:intracellular signal transduction"/>
    <property type="evidence" value="ECO:0007669"/>
    <property type="project" value="TreeGrafter"/>
</dbReference>
<dbReference type="InterPro" id="IPR008271">
    <property type="entry name" value="Ser/Thr_kinase_AS"/>
</dbReference>
<dbReference type="EC" id="2.7.11.1" evidence="2"/>
<evidence type="ECO:0000256" key="2">
    <source>
        <dbReference type="ARBA" id="ARBA00012513"/>
    </source>
</evidence>
<dbReference type="GO" id="GO:0005634">
    <property type="term" value="C:nucleus"/>
    <property type="evidence" value="ECO:0007669"/>
    <property type="project" value="UniProtKB-SubCell"/>
</dbReference>
<comment type="catalytic activity">
    <reaction evidence="11">
        <text>L-threonyl-[protein] + ATP = O-phospho-L-threonyl-[protein] + ADP + H(+)</text>
        <dbReference type="Rhea" id="RHEA:46608"/>
        <dbReference type="Rhea" id="RHEA-COMP:11060"/>
        <dbReference type="Rhea" id="RHEA-COMP:11605"/>
        <dbReference type="ChEBI" id="CHEBI:15378"/>
        <dbReference type="ChEBI" id="CHEBI:30013"/>
        <dbReference type="ChEBI" id="CHEBI:30616"/>
        <dbReference type="ChEBI" id="CHEBI:61977"/>
        <dbReference type="ChEBI" id="CHEBI:456216"/>
        <dbReference type="EC" id="2.7.11.1"/>
    </reaction>
</comment>
<evidence type="ECO:0000256" key="11">
    <source>
        <dbReference type="ARBA" id="ARBA00047899"/>
    </source>
</evidence>
<dbReference type="InterPro" id="IPR017441">
    <property type="entry name" value="Protein_kinase_ATP_BS"/>
</dbReference>
<evidence type="ECO:0000256" key="3">
    <source>
        <dbReference type="ARBA" id="ARBA00022527"/>
    </source>
</evidence>
<dbReference type="EMBL" id="WNYA01000005">
    <property type="protein sequence ID" value="KAG8572594.1"/>
    <property type="molecule type" value="Genomic_DNA"/>
</dbReference>
<feature type="domain" description="Protein kinase" evidence="19">
    <location>
        <begin position="55"/>
        <end position="314"/>
    </location>
</feature>
<feature type="compositionally biased region" description="Basic and acidic residues" evidence="18">
    <location>
        <begin position="23"/>
        <end position="34"/>
    </location>
</feature>
<keyword evidence="7 16" id="KW-0547">Nucleotide-binding</keyword>
<evidence type="ECO:0000256" key="13">
    <source>
        <dbReference type="ARBA" id="ARBA00060827"/>
    </source>
</evidence>
<dbReference type="Gene3D" id="1.10.510.10">
    <property type="entry name" value="Transferase(Phosphotransferase) domain 1"/>
    <property type="match status" value="1"/>
</dbReference>
<dbReference type="GO" id="GO:0006915">
    <property type="term" value="P:apoptotic process"/>
    <property type="evidence" value="ECO:0007669"/>
    <property type="project" value="UniProtKB-KW"/>
</dbReference>
<feature type="binding site" evidence="16">
    <location>
        <position position="84"/>
    </location>
    <ligand>
        <name>ATP</name>
        <dbReference type="ChEBI" id="CHEBI:30616"/>
    </ligand>
</feature>
<dbReference type="InterPro" id="IPR011009">
    <property type="entry name" value="Kinase-like_dom_sf"/>
</dbReference>
<dbReference type="GO" id="GO:0043065">
    <property type="term" value="P:positive regulation of apoptotic process"/>
    <property type="evidence" value="ECO:0007669"/>
    <property type="project" value="TreeGrafter"/>
</dbReference>
<keyword evidence="9 16" id="KW-0067">ATP-binding</keyword>
<comment type="caution">
    <text evidence="20">The sequence shown here is derived from an EMBL/GenBank/DDBJ whole genome shotgun (WGS) entry which is preliminary data.</text>
</comment>
<keyword evidence="5" id="KW-0808">Transferase</keyword>
<keyword evidence="21" id="KW-1185">Reference proteome</keyword>
<dbReference type="FunFam" id="1.10.510.10:FF:000369">
    <property type="entry name" value="Serine/threonine kinase 17a"/>
    <property type="match status" value="1"/>
</dbReference>
<feature type="region of interest" description="Disordered" evidence="18">
    <location>
        <begin position="339"/>
        <end position="361"/>
    </location>
</feature>
<evidence type="ECO:0000256" key="15">
    <source>
        <dbReference type="ARBA" id="ARBA00076112"/>
    </source>
</evidence>
<reference evidence="20" key="1">
    <citation type="thesis" date="2020" institute="ProQuest LLC" country="789 East Eisenhower Parkway, Ann Arbor, MI, USA">
        <title>Comparative Genomics and Chromosome Evolution.</title>
        <authorList>
            <person name="Mudd A.B."/>
        </authorList>
    </citation>
    <scope>NUCLEOTIDE SEQUENCE</scope>
    <source>
        <strain evidence="20">237g6f4</strain>
        <tissue evidence="20">Blood</tissue>
    </source>
</reference>
<keyword evidence="8" id="KW-0418">Kinase</keyword>
<evidence type="ECO:0000256" key="5">
    <source>
        <dbReference type="ARBA" id="ARBA00022679"/>
    </source>
</evidence>
<dbReference type="Pfam" id="PF00069">
    <property type="entry name" value="Pkinase"/>
    <property type="match status" value="1"/>
</dbReference>
<dbReference type="Proteomes" id="UP000824782">
    <property type="component" value="Unassembled WGS sequence"/>
</dbReference>
<proteinExistence type="inferred from homology"/>
<name>A0AAV7BJJ6_ENGPU</name>
<organism evidence="20 21">
    <name type="scientific">Engystomops pustulosus</name>
    <name type="common">Tungara frog</name>
    <name type="synonym">Physalaemus pustulosus</name>
    <dbReference type="NCBI Taxonomy" id="76066"/>
    <lineage>
        <taxon>Eukaryota</taxon>
        <taxon>Metazoa</taxon>
        <taxon>Chordata</taxon>
        <taxon>Craniata</taxon>
        <taxon>Vertebrata</taxon>
        <taxon>Euteleostomi</taxon>
        <taxon>Amphibia</taxon>
        <taxon>Batrachia</taxon>
        <taxon>Anura</taxon>
        <taxon>Neobatrachia</taxon>
        <taxon>Hyloidea</taxon>
        <taxon>Leptodactylidae</taxon>
        <taxon>Leiuperinae</taxon>
        <taxon>Engystomops</taxon>
    </lineage>
</organism>
<dbReference type="GO" id="GO:0005524">
    <property type="term" value="F:ATP binding"/>
    <property type="evidence" value="ECO:0007669"/>
    <property type="project" value="UniProtKB-UniRule"/>
</dbReference>